<reference evidence="2" key="1">
    <citation type="submission" date="2018-06" db="EMBL/GenBank/DDBJ databases">
        <authorList>
            <person name="Zhirakovskaya E."/>
        </authorList>
    </citation>
    <scope>NUCLEOTIDE SEQUENCE</scope>
</reference>
<protein>
    <recommendedName>
        <fullName evidence="1">PKD domain-containing protein</fullName>
    </recommendedName>
</protein>
<dbReference type="Gene3D" id="2.60.40.10">
    <property type="entry name" value="Immunoglobulins"/>
    <property type="match status" value="2"/>
</dbReference>
<dbReference type="PROSITE" id="PS51257">
    <property type="entry name" value="PROKAR_LIPOPROTEIN"/>
    <property type="match status" value="1"/>
</dbReference>
<dbReference type="Pfam" id="PF18911">
    <property type="entry name" value="PKD_4"/>
    <property type="match status" value="1"/>
</dbReference>
<sequence length="226" mass="23863">MKKEKIIIFKIAFAVIALAVATMGCDVINPPEKKTQPTAKIKIDAKTVQIGSQVTLNGKGSSDPQSELLTYAWTMPEKPVGSTAALSSETNSIVTFVADNGGYYTVTLQVKNKSGKKSSVKTARVDAVGSGNNHPPVANAGPDQTAVDVGAVAILDASGSYDADQDQLTFLWSILSIPATSAITQVVDARQMNAYLYPDVAGDYYIKLWVGDGADADLDFVTITAK</sequence>
<organism evidence="2">
    <name type="scientific">hydrothermal vent metagenome</name>
    <dbReference type="NCBI Taxonomy" id="652676"/>
    <lineage>
        <taxon>unclassified sequences</taxon>
        <taxon>metagenomes</taxon>
        <taxon>ecological metagenomes</taxon>
    </lineage>
</organism>
<dbReference type="InterPro" id="IPR013783">
    <property type="entry name" value="Ig-like_fold"/>
</dbReference>
<dbReference type="EMBL" id="UOGE01000068">
    <property type="protein sequence ID" value="VAX21667.1"/>
    <property type="molecule type" value="Genomic_DNA"/>
</dbReference>
<dbReference type="InterPro" id="IPR000601">
    <property type="entry name" value="PKD_dom"/>
</dbReference>
<dbReference type="AlphaFoldDB" id="A0A3B1CYC5"/>
<feature type="domain" description="PKD" evidence="1">
    <location>
        <begin position="35"/>
        <end position="125"/>
    </location>
</feature>
<accession>A0A3B1CYC5</accession>
<proteinExistence type="predicted"/>
<dbReference type="SUPFAM" id="SSF49299">
    <property type="entry name" value="PKD domain"/>
    <property type="match status" value="2"/>
</dbReference>
<evidence type="ECO:0000259" key="1">
    <source>
        <dbReference type="Pfam" id="PF18911"/>
    </source>
</evidence>
<gene>
    <name evidence="2" type="ORF">MNBD_NITROSPINAE02-789</name>
</gene>
<name>A0A3B1CYC5_9ZZZZ</name>
<dbReference type="InterPro" id="IPR035986">
    <property type="entry name" value="PKD_dom_sf"/>
</dbReference>
<evidence type="ECO:0000313" key="2">
    <source>
        <dbReference type="EMBL" id="VAX21667.1"/>
    </source>
</evidence>